<dbReference type="Proteomes" id="UP001246372">
    <property type="component" value="Unassembled WGS sequence"/>
</dbReference>
<evidence type="ECO:0000256" key="5">
    <source>
        <dbReference type="ARBA" id="ARBA00022679"/>
    </source>
</evidence>
<dbReference type="Pfam" id="PF13188">
    <property type="entry name" value="PAS_8"/>
    <property type="match status" value="1"/>
</dbReference>
<organism evidence="17 18">
    <name type="scientific">Roseateles aquae</name>
    <dbReference type="NCBI Taxonomy" id="3077235"/>
    <lineage>
        <taxon>Bacteria</taxon>
        <taxon>Pseudomonadati</taxon>
        <taxon>Pseudomonadota</taxon>
        <taxon>Betaproteobacteria</taxon>
        <taxon>Burkholderiales</taxon>
        <taxon>Sphaerotilaceae</taxon>
        <taxon>Roseateles</taxon>
    </lineage>
</organism>
<evidence type="ECO:0000256" key="2">
    <source>
        <dbReference type="ARBA" id="ARBA00004141"/>
    </source>
</evidence>
<dbReference type="CDD" id="cd00130">
    <property type="entry name" value="PAS"/>
    <property type="match status" value="2"/>
</dbReference>
<accession>A0ABU3PI82</accession>
<keyword evidence="12 13" id="KW-0472">Membrane</keyword>
<dbReference type="SUPFAM" id="SSF55785">
    <property type="entry name" value="PYP-like sensor domain (PAS domain)"/>
    <property type="match status" value="2"/>
</dbReference>
<keyword evidence="7" id="KW-0547">Nucleotide-binding</keyword>
<feature type="transmembrane region" description="Helical" evidence="13">
    <location>
        <begin position="16"/>
        <end position="37"/>
    </location>
</feature>
<dbReference type="InterPro" id="IPR005467">
    <property type="entry name" value="His_kinase_dom"/>
</dbReference>
<dbReference type="PANTHER" id="PTHR42878:SF7">
    <property type="entry name" value="SENSOR HISTIDINE KINASE GLRK"/>
    <property type="match status" value="1"/>
</dbReference>
<dbReference type="PROSITE" id="PS50109">
    <property type="entry name" value="HIS_KIN"/>
    <property type="match status" value="1"/>
</dbReference>
<dbReference type="EMBL" id="JAVXZY010000010">
    <property type="protein sequence ID" value="MDT9001711.1"/>
    <property type="molecule type" value="Genomic_DNA"/>
</dbReference>
<dbReference type="PROSITE" id="PS50113">
    <property type="entry name" value="PAC"/>
    <property type="match status" value="1"/>
</dbReference>
<keyword evidence="10 13" id="KW-1133">Transmembrane helix</keyword>
<keyword evidence="4" id="KW-0597">Phosphoprotein</keyword>
<feature type="domain" description="PAS" evidence="15">
    <location>
        <begin position="404"/>
        <end position="448"/>
    </location>
</feature>
<evidence type="ECO:0000256" key="9">
    <source>
        <dbReference type="ARBA" id="ARBA00022840"/>
    </source>
</evidence>
<evidence type="ECO:0000256" key="11">
    <source>
        <dbReference type="ARBA" id="ARBA00023012"/>
    </source>
</evidence>
<keyword evidence="5" id="KW-0808">Transferase</keyword>
<dbReference type="Pfam" id="PF08448">
    <property type="entry name" value="PAS_4"/>
    <property type="match status" value="1"/>
</dbReference>
<dbReference type="InterPro" id="IPR000700">
    <property type="entry name" value="PAS-assoc_C"/>
</dbReference>
<evidence type="ECO:0000259" key="14">
    <source>
        <dbReference type="PROSITE" id="PS50109"/>
    </source>
</evidence>
<proteinExistence type="predicted"/>
<dbReference type="SMART" id="SM00388">
    <property type="entry name" value="HisKA"/>
    <property type="match status" value="1"/>
</dbReference>
<dbReference type="SUPFAM" id="SSF55874">
    <property type="entry name" value="ATPase domain of HSP90 chaperone/DNA topoisomerase II/histidine kinase"/>
    <property type="match status" value="1"/>
</dbReference>
<feature type="domain" description="PAS" evidence="15">
    <location>
        <begin position="232"/>
        <end position="289"/>
    </location>
</feature>
<comment type="caution">
    <text evidence="17">The sequence shown here is derived from an EMBL/GenBank/DDBJ whole genome shotgun (WGS) entry which is preliminary data.</text>
</comment>
<dbReference type="Gene3D" id="3.30.450.20">
    <property type="entry name" value="PAS domain"/>
    <property type="match status" value="2"/>
</dbReference>
<feature type="domain" description="PAC" evidence="16">
    <location>
        <begin position="291"/>
        <end position="345"/>
    </location>
</feature>
<reference evidence="17" key="1">
    <citation type="submission" date="2023-09" db="EMBL/GenBank/DDBJ databases">
        <title>Paucibacter sp. APW11 Genome sequencing and assembly.</title>
        <authorList>
            <person name="Kim I."/>
        </authorList>
    </citation>
    <scope>NUCLEOTIDE SEQUENCE</scope>
    <source>
        <strain evidence="17">APW11</strain>
    </source>
</reference>
<evidence type="ECO:0000313" key="17">
    <source>
        <dbReference type="EMBL" id="MDT9001711.1"/>
    </source>
</evidence>
<dbReference type="InterPro" id="IPR004358">
    <property type="entry name" value="Sig_transdc_His_kin-like_C"/>
</dbReference>
<sequence length="757" mass="82978">MRLRALLPQSLVARVFLLYSAAMLLFFGLGFGAFVYYTATSSIEEAGDEINTMSSMVSPAVAESAVIGDYDTIKRLIERAIEHPALRGGAFIDLKGGRISAERQQPPGLAAPAWLHQLVLNRLDDVNTTIAVGGKDYGVLRFTLWTERIAADIWRQALIALSLALLSLLSGVVLVWFPLKRWLGNLGRIQAFGEQIQMAGGRLSHVEDVNAPLEFRQTFEILNRAAASLQVERAQAAVTLAAIADGVATTNSEGVVVLANPVLARWLGKPASELLGQPIQQLLPNMVEPALHAEVPRLRLDGPEGPRVLELSRSAIEGEDGAPAGWVLALRDVSEQHRLEAQLRQELSARSVAMRSMRDLLEEFQRRDASAVEGVHLAQEAGRLSDIEALSSMIANLVHQLGAQSAQLSAIFALSPDGFVSFDARGQIDYISPAFERLTGIHAEQALGWQEAELGRALRQRCAEDGASFSIAALSEGKRNLSLQQPLPRVLEFALHRGSGQQVSQVLHVRDMTHQIEVDRMKSEFLTTAAHELRTPMTSIYGFTELMLLRPMSAERMREGLSKVHRQSEAMMSILNELLDISRLEARRGKDFVFERLDPRPLIEEAVSDFKPPEGREAPILELRPAGELIHVDRGKLLQVLRNLLSNAYKYSPDGGPVWVRMRSSGEPAALLQIEVEDRGMGMDAEQLSHVTERFYRADKSGHIPGTGLGMSIVKEIIELLGGSLQLRSALGQGTTVTLQLPLAREAQALASSDIDA</sequence>
<dbReference type="InterPro" id="IPR003661">
    <property type="entry name" value="HisK_dim/P_dom"/>
</dbReference>
<evidence type="ECO:0000256" key="12">
    <source>
        <dbReference type="ARBA" id="ARBA00023136"/>
    </source>
</evidence>
<feature type="domain" description="Histidine kinase" evidence="14">
    <location>
        <begin position="528"/>
        <end position="745"/>
    </location>
</feature>
<dbReference type="InterPro" id="IPR000014">
    <property type="entry name" value="PAS"/>
</dbReference>
<evidence type="ECO:0000256" key="4">
    <source>
        <dbReference type="ARBA" id="ARBA00022553"/>
    </source>
</evidence>
<dbReference type="PROSITE" id="PS50112">
    <property type="entry name" value="PAS"/>
    <property type="match status" value="2"/>
</dbReference>
<evidence type="ECO:0000256" key="8">
    <source>
        <dbReference type="ARBA" id="ARBA00022777"/>
    </source>
</evidence>
<dbReference type="SMART" id="SM00387">
    <property type="entry name" value="HATPase_c"/>
    <property type="match status" value="1"/>
</dbReference>
<gene>
    <name evidence="17" type="ORF">RQP53_20710</name>
</gene>
<evidence type="ECO:0000313" key="18">
    <source>
        <dbReference type="Proteomes" id="UP001246372"/>
    </source>
</evidence>
<keyword evidence="8" id="KW-0418">Kinase</keyword>
<dbReference type="InterPro" id="IPR036890">
    <property type="entry name" value="HATPase_C_sf"/>
</dbReference>
<comment type="subcellular location">
    <subcellularLocation>
        <location evidence="2">Membrane</location>
        <topology evidence="2">Multi-pass membrane protein</topology>
    </subcellularLocation>
</comment>
<dbReference type="InterPro" id="IPR050351">
    <property type="entry name" value="BphY/WalK/GraS-like"/>
</dbReference>
<evidence type="ECO:0000256" key="1">
    <source>
        <dbReference type="ARBA" id="ARBA00000085"/>
    </source>
</evidence>
<dbReference type="RefSeq" id="WP_315652591.1">
    <property type="nucleotide sequence ID" value="NZ_JAVXZY010000010.1"/>
</dbReference>
<dbReference type="Pfam" id="PF02518">
    <property type="entry name" value="HATPase_c"/>
    <property type="match status" value="1"/>
</dbReference>
<evidence type="ECO:0000256" key="3">
    <source>
        <dbReference type="ARBA" id="ARBA00012438"/>
    </source>
</evidence>
<dbReference type="InterPro" id="IPR003594">
    <property type="entry name" value="HATPase_dom"/>
</dbReference>
<dbReference type="CDD" id="cd00082">
    <property type="entry name" value="HisKA"/>
    <property type="match status" value="1"/>
</dbReference>
<keyword evidence="18" id="KW-1185">Reference proteome</keyword>
<dbReference type="PANTHER" id="PTHR42878">
    <property type="entry name" value="TWO-COMPONENT HISTIDINE KINASE"/>
    <property type="match status" value="1"/>
</dbReference>
<dbReference type="GO" id="GO:0005524">
    <property type="term" value="F:ATP binding"/>
    <property type="evidence" value="ECO:0007669"/>
    <property type="project" value="UniProtKB-KW"/>
</dbReference>
<dbReference type="InterPro" id="IPR035965">
    <property type="entry name" value="PAS-like_dom_sf"/>
</dbReference>
<dbReference type="CDD" id="cd00075">
    <property type="entry name" value="HATPase"/>
    <property type="match status" value="1"/>
</dbReference>
<evidence type="ECO:0000259" key="15">
    <source>
        <dbReference type="PROSITE" id="PS50112"/>
    </source>
</evidence>
<dbReference type="SUPFAM" id="SSF47384">
    <property type="entry name" value="Homodimeric domain of signal transducing histidine kinase"/>
    <property type="match status" value="1"/>
</dbReference>
<keyword evidence="9 17" id="KW-0067">ATP-binding</keyword>
<dbReference type="Gene3D" id="3.30.565.10">
    <property type="entry name" value="Histidine kinase-like ATPase, C-terminal domain"/>
    <property type="match status" value="1"/>
</dbReference>
<dbReference type="InterPro" id="IPR013656">
    <property type="entry name" value="PAS_4"/>
</dbReference>
<name>A0ABU3PI82_9BURK</name>
<dbReference type="NCBIfam" id="TIGR00229">
    <property type="entry name" value="sensory_box"/>
    <property type="match status" value="1"/>
</dbReference>
<evidence type="ECO:0000256" key="13">
    <source>
        <dbReference type="SAM" id="Phobius"/>
    </source>
</evidence>
<dbReference type="Pfam" id="PF00512">
    <property type="entry name" value="HisKA"/>
    <property type="match status" value="1"/>
</dbReference>
<evidence type="ECO:0000256" key="6">
    <source>
        <dbReference type="ARBA" id="ARBA00022692"/>
    </source>
</evidence>
<keyword evidence="6 13" id="KW-0812">Transmembrane</keyword>
<evidence type="ECO:0000256" key="7">
    <source>
        <dbReference type="ARBA" id="ARBA00022741"/>
    </source>
</evidence>
<dbReference type="PRINTS" id="PR00344">
    <property type="entry name" value="BCTRLSENSOR"/>
</dbReference>
<dbReference type="EC" id="2.7.13.3" evidence="3"/>
<dbReference type="SMART" id="SM00091">
    <property type="entry name" value="PAS"/>
    <property type="match status" value="2"/>
</dbReference>
<dbReference type="InterPro" id="IPR036097">
    <property type="entry name" value="HisK_dim/P_sf"/>
</dbReference>
<comment type="catalytic activity">
    <reaction evidence="1">
        <text>ATP + protein L-histidine = ADP + protein N-phospho-L-histidine.</text>
        <dbReference type="EC" id="2.7.13.3"/>
    </reaction>
</comment>
<evidence type="ECO:0000259" key="16">
    <source>
        <dbReference type="PROSITE" id="PS50113"/>
    </source>
</evidence>
<evidence type="ECO:0000256" key="10">
    <source>
        <dbReference type="ARBA" id="ARBA00022989"/>
    </source>
</evidence>
<dbReference type="Gene3D" id="1.10.287.130">
    <property type="match status" value="1"/>
</dbReference>
<keyword evidence="11" id="KW-0902">Two-component regulatory system</keyword>
<protein>
    <recommendedName>
        <fullName evidence="3">histidine kinase</fullName>
        <ecNumber evidence="3">2.7.13.3</ecNumber>
    </recommendedName>
</protein>
<feature type="transmembrane region" description="Helical" evidence="13">
    <location>
        <begin position="157"/>
        <end position="179"/>
    </location>
</feature>